<dbReference type="EMBL" id="JBJQND010000007">
    <property type="protein sequence ID" value="KAL3872008.1"/>
    <property type="molecule type" value="Genomic_DNA"/>
</dbReference>
<proteinExistence type="predicted"/>
<feature type="chain" id="PRO_5044725208" evidence="1">
    <location>
        <begin position="24"/>
        <end position="100"/>
    </location>
</feature>
<comment type="caution">
    <text evidence="2">The sequence shown here is derived from an EMBL/GenBank/DDBJ whole genome shotgun (WGS) entry which is preliminary data.</text>
</comment>
<feature type="signal peptide" evidence="1">
    <location>
        <begin position="1"/>
        <end position="23"/>
    </location>
</feature>
<gene>
    <name evidence="2" type="ORF">ACJMK2_039979</name>
    <name evidence="3" type="ORF">ACJMK2_040126</name>
</gene>
<dbReference type="EMBL" id="JBJQND010000007">
    <property type="protein sequence ID" value="KAL3872180.1"/>
    <property type="molecule type" value="Genomic_DNA"/>
</dbReference>
<sequence>MFRSFALLLTVSSALILVTEVHGSCFFSPAQMTQICSKDMVTCEYAGIKFLEGAMFNTSDCISCNCDSVGLSCCGFGSNSEVSSEYRVVQYGCEFKIEKT</sequence>
<reference evidence="2 4" key="1">
    <citation type="submission" date="2024-11" db="EMBL/GenBank/DDBJ databases">
        <title>Chromosome-level genome assembly of the freshwater bivalve Anodonta woodiana.</title>
        <authorList>
            <person name="Chen X."/>
        </authorList>
    </citation>
    <scope>NUCLEOTIDE SEQUENCE [LARGE SCALE GENOMIC DNA]</scope>
    <source>
        <strain evidence="2">MN2024</strain>
        <tissue evidence="2">Gills</tissue>
    </source>
</reference>
<keyword evidence="4" id="KW-1185">Reference proteome</keyword>
<dbReference type="Proteomes" id="UP001634394">
    <property type="component" value="Unassembled WGS sequence"/>
</dbReference>
<evidence type="ECO:0000256" key="1">
    <source>
        <dbReference type="SAM" id="SignalP"/>
    </source>
</evidence>
<evidence type="ECO:0000313" key="3">
    <source>
        <dbReference type="EMBL" id="KAL3872180.1"/>
    </source>
</evidence>
<keyword evidence="1" id="KW-0732">Signal</keyword>
<dbReference type="AlphaFoldDB" id="A0ABD3WGZ8"/>
<organism evidence="2 4">
    <name type="scientific">Sinanodonta woodiana</name>
    <name type="common">Chinese pond mussel</name>
    <name type="synonym">Anodonta woodiana</name>
    <dbReference type="NCBI Taxonomy" id="1069815"/>
    <lineage>
        <taxon>Eukaryota</taxon>
        <taxon>Metazoa</taxon>
        <taxon>Spiralia</taxon>
        <taxon>Lophotrochozoa</taxon>
        <taxon>Mollusca</taxon>
        <taxon>Bivalvia</taxon>
        <taxon>Autobranchia</taxon>
        <taxon>Heteroconchia</taxon>
        <taxon>Palaeoheterodonta</taxon>
        <taxon>Unionida</taxon>
        <taxon>Unionoidea</taxon>
        <taxon>Unionidae</taxon>
        <taxon>Unioninae</taxon>
        <taxon>Sinanodonta</taxon>
    </lineage>
</organism>
<accession>A0ABD3WGZ8</accession>
<evidence type="ECO:0000313" key="2">
    <source>
        <dbReference type="EMBL" id="KAL3872008.1"/>
    </source>
</evidence>
<protein>
    <submittedName>
        <fullName evidence="2">Uncharacterized protein</fullName>
    </submittedName>
</protein>
<evidence type="ECO:0000313" key="4">
    <source>
        <dbReference type="Proteomes" id="UP001634394"/>
    </source>
</evidence>
<name>A0ABD3WGZ8_SINWO</name>